<dbReference type="PANTHER" id="PTHR31973">
    <property type="entry name" value="POLYPROTEIN, PUTATIVE-RELATED"/>
    <property type="match status" value="1"/>
</dbReference>
<gene>
    <name evidence="2" type="ORF">OSJNBa0024F18.15</name>
</gene>
<evidence type="ECO:0000259" key="1">
    <source>
        <dbReference type="Pfam" id="PF10551"/>
    </source>
</evidence>
<dbReference type="Pfam" id="PF10551">
    <property type="entry name" value="MULE"/>
    <property type="match status" value="1"/>
</dbReference>
<evidence type="ECO:0000313" key="3">
    <source>
        <dbReference type="Proteomes" id="UP000000763"/>
    </source>
</evidence>
<dbReference type="EMBL" id="AC135594">
    <property type="protein sequence ID" value="AAR89857.1"/>
    <property type="molecule type" value="Genomic_DNA"/>
</dbReference>
<dbReference type="AlphaFoldDB" id="Q10BL1"/>
<dbReference type="PANTHER" id="PTHR31973:SF187">
    <property type="entry name" value="MUTATOR TRANSPOSASE MUDRA PROTEIN"/>
    <property type="match status" value="1"/>
</dbReference>
<accession>Q10BL1</accession>
<sequence>MAIYNWLFIVAYGILESENTESWKWFMENLQAVIGNKPGLVIHTDAGKGLETAIGNVFRFAEHRECMRHLVENFNKKFKGKVFDDNLWPAAYSYSKKRYDQHISKIATNAKAIKWLHDNHPHLWSRSLFSELSKVDYVTNNLAESFNNMIKDIKGLPVVDLIYRMRQKIMVKMDLRRRIGMKFEGHLILPSVIKDLNAKTKRFEL</sequence>
<organism evidence="2 3">
    <name type="scientific">Oryza sativa subsp. japonica</name>
    <name type="common">Rice</name>
    <dbReference type="NCBI Taxonomy" id="39947"/>
    <lineage>
        <taxon>Eukaryota</taxon>
        <taxon>Viridiplantae</taxon>
        <taxon>Streptophyta</taxon>
        <taxon>Embryophyta</taxon>
        <taxon>Tracheophyta</taxon>
        <taxon>Spermatophyta</taxon>
        <taxon>Magnoliopsida</taxon>
        <taxon>Liliopsida</taxon>
        <taxon>Poales</taxon>
        <taxon>Poaceae</taxon>
        <taxon>BOP clade</taxon>
        <taxon>Oryzoideae</taxon>
        <taxon>Oryzeae</taxon>
        <taxon>Oryzinae</taxon>
        <taxon>Oryza</taxon>
        <taxon>Oryza sativa</taxon>
    </lineage>
</organism>
<reference evidence="3" key="2">
    <citation type="journal article" date="2008" name="Nucleic Acids Res.">
        <title>The rice annotation project database (RAP-DB): 2008 update.</title>
        <authorList>
            <consortium name="The rice annotation project (RAP)"/>
        </authorList>
    </citation>
    <scope>GENOME REANNOTATION</scope>
    <source>
        <strain evidence="3">cv. Nipponbare</strain>
    </source>
</reference>
<reference evidence="3" key="1">
    <citation type="journal article" date="2005" name="Nature">
        <title>The map-based sequence of the rice genome.</title>
        <authorList>
            <consortium name="International rice genome sequencing project (IRGSP)"/>
            <person name="Matsumoto T."/>
            <person name="Wu J."/>
            <person name="Kanamori H."/>
            <person name="Katayose Y."/>
            <person name="Fujisawa M."/>
            <person name="Namiki N."/>
            <person name="Mizuno H."/>
            <person name="Yamamoto K."/>
            <person name="Antonio B.A."/>
            <person name="Baba T."/>
            <person name="Sakata K."/>
            <person name="Nagamura Y."/>
            <person name="Aoki H."/>
            <person name="Arikawa K."/>
            <person name="Arita K."/>
            <person name="Bito T."/>
            <person name="Chiden Y."/>
            <person name="Fujitsuka N."/>
            <person name="Fukunaka R."/>
            <person name="Hamada M."/>
            <person name="Harada C."/>
            <person name="Hayashi A."/>
            <person name="Hijishita S."/>
            <person name="Honda M."/>
            <person name="Hosokawa S."/>
            <person name="Ichikawa Y."/>
            <person name="Idonuma A."/>
            <person name="Iijima M."/>
            <person name="Ikeda M."/>
            <person name="Ikeno M."/>
            <person name="Ito K."/>
            <person name="Ito S."/>
            <person name="Ito T."/>
            <person name="Ito Y."/>
            <person name="Ito Y."/>
            <person name="Iwabuchi A."/>
            <person name="Kamiya K."/>
            <person name="Karasawa W."/>
            <person name="Kurita K."/>
            <person name="Katagiri S."/>
            <person name="Kikuta A."/>
            <person name="Kobayashi H."/>
            <person name="Kobayashi N."/>
            <person name="Machita K."/>
            <person name="Maehara T."/>
            <person name="Masukawa M."/>
            <person name="Mizubayashi T."/>
            <person name="Mukai Y."/>
            <person name="Nagasaki H."/>
            <person name="Nagata Y."/>
            <person name="Naito S."/>
            <person name="Nakashima M."/>
            <person name="Nakama Y."/>
            <person name="Nakamichi Y."/>
            <person name="Nakamura M."/>
            <person name="Meguro A."/>
            <person name="Negishi M."/>
            <person name="Ohta I."/>
            <person name="Ohta T."/>
            <person name="Okamoto M."/>
            <person name="Ono N."/>
            <person name="Saji S."/>
            <person name="Sakaguchi M."/>
            <person name="Sakai K."/>
            <person name="Shibata M."/>
            <person name="Shimokawa T."/>
            <person name="Song J."/>
            <person name="Takazaki Y."/>
            <person name="Terasawa K."/>
            <person name="Tsugane M."/>
            <person name="Tsuji K."/>
            <person name="Ueda S."/>
            <person name="Waki K."/>
            <person name="Yamagata H."/>
            <person name="Yamamoto M."/>
            <person name="Yamamoto S."/>
            <person name="Yamane H."/>
            <person name="Yoshiki S."/>
            <person name="Yoshihara R."/>
            <person name="Yukawa K."/>
            <person name="Zhong H."/>
            <person name="Yano M."/>
            <person name="Yuan Q."/>
            <person name="Ouyang S."/>
            <person name="Liu J."/>
            <person name="Jones K.M."/>
            <person name="Gansberger K."/>
            <person name="Moffat K."/>
            <person name="Hill J."/>
            <person name="Bera J."/>
            <person name="Fadrosh D."/>
            <person name="Jin S."/>
            <person name="Johri S."/>
            <person name="Kim M."/>
            <person name="Overton L."/>
            <person name="Reardon M."/>
            <person name="Tsitrin T."/>
            <person name="Vuong H."/>
            <person name="Weaver B."/>
            <person name="Ciecko A."/>
            <person name="Tallon L."/>
            <person name="Jackson J."/>
            <person name="Pai G."/>
            <person name="Aken S.V."/>
            <person name="Utterback T."/>
            <person name="Reidmuller S."/>
            <person name="Feldblyum T."/>
            <person name="Hsiao J."/>
            <person name="Zismann V."/>
            <person name="Iobst S."/>
            <person name="de Vazeille A.R."/>
            <person name="Buell C.R."/>
            <person name="Ying K."/>
            <person name="Li Y."/>
            <person name="Lu T."/>
            <person name="Huang Y."/>
            <person name="Zhao Q."/>
            <person name="Feng Q."/>
            <person name="Zhang L."/>
            <person name="Zhu J."/>
            <person name="Weng Q."/>
            <person name="Mu J."/>
            <person name="Lu Y."/>
            <person name="Fan D."/>
            <person name="Liu Y."/>
            <person name="Guan J."/>
            <person name="Zhang Y."/>
            <person name="Yu S."/>
            <person name="Liu X."/>
            <person name="Zhang Y."/>
            <person name="Hong G."/>
            <person name="Han B."/>
            <person name="Choisne N."/>
            <person name="Demange N."/>
            <person name="Orjeda G."/>
            <person name="Samain S."/>
            <person name="Cattolico L."/>
            <person name="Pelletier E."/>
            <person name="Couloux A."/>
            <person name="Segurens B."/>
            <person name="Wincker P."/>
            <person name="D'Hont A."/>
            <person name="Scarpelli C."/>
            <person name="Weissenbach J."/>
            <person name="Salanoubat M."/>
            <person name="Quetier F."/>
            <person name="Yu Y."/>
            <person name="Kim H.R."/>
            <person name="Rambo T."/>
            <person name="Currie J."/>
            <person name="Collura K."/>
            <person name="Luo M."/>
            <person name="Yang T."/>
            <person name="Ammiraju J.S.S."/>
            <person name="Engler F."/>
            <person name="Soderlund C."/>
            <person name="Wing R.A."/>
            <person name="Palmer L.E."/>
            <person name="de la Bastide M."/>
            <person name="Spiegel L."/>
            <person name="Nascimento L."/>
            <person name="Zutavern T."/>
            <person name="O'Shaughnessy A."/>
            <person name="Dike S."/>
            <person name="Dedhia N."/>
            <person name="Preston R."/>
            <person name="Balija V."/>
            <person name="McCombie W.R."/>
            <person name="Chow T."/>
            <person name="Chen H."/>
            <person name="Chung M."/>
            <person name="Chen C."/>
            <person name="Shaw J."/>
            <person name="Wu H."/>
            <person name="Hsiao K."/>
            <person name="Chao Y."/>
            <person name="Chu M."/>
            <person name="Cheng C."/>
            <person name="Hour A."/>
            <person name="Lee P."/>
            <person name="Lin S."/>
            <person name="Lin Y."/>
            <person name="Liou J."/>
            <person name="Liu S."/>
            <person name="Hsing Y."/>
            <person name="Raghuvanshi S."/>
            <person name="Mohanty A."/>
            <person name="Bharti A.K."/>
            <person name="Gaur A."/>
            <person name="Gupta V."/>
            <person name="Kumar D."/>
            <person name="Ravi V."/>
            <person name="Vij S."/>
            <person name="Kapur A."/>
            <person name="Khurana P."/>
            <person name="Khurana P."/>
            <person name="Khurana J.P."/>
            <person name="Tyagi A.K."/>
            <person name="Gaikwad K."/>
            <person name="Singh A."/>
            <person name="Dalal V."/>
            <person name="Srivastava S."/>
            <person name="Dixit A."/>
            <person name="Pal A.K."/>
            <person name="Ghazi I.A."/>
            <person name="Yadav M."/>
            <person name="Pandit A."/>
            <person name="Bhargava A."/>
            <person name="Sureshbabu K."/>
            <person name="Batra K."/>
            <person name="Sharma T.R."/>
            <person name="Mohapatra T."/>
            <person name="Singh N.K."/>
            <person name="Messing J."/>
            <person name="Nelson A.B."/>
            <person name="Fuks G."/>
            <person name="Kavchok S."/>
            <person name="Keizer G."/>
            <person name="Linton E."/>
            <person name="Llaca V."/>
            <person name="Song R."/>
            <person name="Tanyolac B."/>
            <person name="Young S."/>
            <person name="Ho-Il K."/>
            <person name="Hahn J.H."/>
            <person name="Sangsakoo G."/>
            <person name="Vanavichit A."/>
            <person name="de Mattos Luiz.A.T."/>
            <person name="Zimmer P.D."/>
            <person name="Malone G."/>
            <person name="Dellagostin O."/>
            <person name="de Oliveira A.C."/>
            <person name="Bevan M."/>
            <person name="Bancroft I."/>
            <person name="Minx P."/>
            <person name="Cordum H."/>
            <person name="Wilson R."/>
            <person name="Cheng Z."/>
            <person name="Jin W."/>
            <person name="Jiang J."/>
            <person name="Leong S.A."/>
            <person name="Iwama H."/>
            <person name="Gojobori T."/>
            <person name="Itoh T."/>
            <person name="Niimura Y."/>
            <person name="Fujii Y."/>
            <person name="Habara T."/>
            <person name="Sakai H."/>
            <person name="Sato Y."/>
            <person name="Wilson G."/>
            <person name="Kumar K."/>
            <person name="McCouch S."/>
            <person name="Juretic N."/>
            <person name="Hoen D."/>
            <person name="Wright S."/>
            <person name="Bruskiewich R."/>
            <person name="Bureau T."/>
            <person name="Miyao A."/>
            <person name="Hirochika H."/>
            <person name="Nishikawa T."/>
            <person name="Kadowaki K."/>
            <person name="Sugiura M."/>
            <person name="Burr B."/>
            <person name="Sasaki T."/>
        </authorList>
    </citation>
    <scope>NUCLEOTIDE SEQUENCE [LARGE SCALE GENOMIC DNA]</scope>
    <source>
        <strain evidence="3">cv. Nipponbare</strain>
    </source>
</reference>
<dbReference type="InterPro" id="IPR018289">
    <property type="entry name" value="MULE_transposase_dom"/>
</dbReference>
<name>Q10BL1_ORYSJ</name>
<dbReference type="Proteomes" id="UP000000763">
    <property type="component" value="Chromosome 3"/>
</dbReference>
<evidence type="ECO:0000313" key="2">
    <source>
        <dbReference type="EMBL" id="AAR89857.1"/>
    </source>
</evidence>
<protein>
    <submittedName>
        <fullName evidence="2">Transposon protein</fullName>
    </submittedName>
</protein>
<feature type="domain" description="MULE transposase" evidence="1">
    <location>
        <begin position="7"/>
        <end position="73"/>
    </location>
</feature>
<proteinExistence type="predicted"/>